<protein>
    <submittedName>
        <fullName evidence="1">Uncharacterized protein</fullName>
    </submittedName>
</protein>
<dbReference type="EMBL" id="SHMG01000002">
    <property type="protein sequence ID" value="TAA45680.1"/>
    <property type="molecule type" value="Genomic_DNA"/>
</dbReference>
<comment type="caution">
    <text evidence="1">The sequence shown here is derived from an EMBL/GenBank/DDBJ whole genome shotgun (WGS) entry which is preliminary data.</text>
</comment>
<proteinExistence type="predicted"/>
<organism evidence="1 2">
    <name type="scientific">Pseudoxanthomonas winnipegensis</name>
    <dbReference type="NCBI Taxonomy" id="2480810"/>
    <lineage>
        <taxon>Bacteria</taxon>
        <taxon>Pseudomonadati</taxon>
        <taxon>Pseudomonadota</taxon>
        <taxon>Gammaproteobacteria</taxon>
        <taxon>Lysobacterales</taxon>
        <taxon>Lysobacteraceae</taxon>
        <taxon>Pseudoxanthomonas</taxon>
    </lineage>
</organism>
<gene>
    <name evidence="1" type="ORF">EA655_05715</name>
</gene>
<dbReference type="AlphaFoldDB" id="A0A4Q8M6G7"/>
<evidence type="ECO:0000313" key="2">
    <source>
        <dbReference type="Proteomes" id="UP000294164"/>
    </source>
</evidence>
<name>A0A4Q8M6G7_9GAMM</name>
<dbReference type="Proteomes" id="UP000294164">
    <property type="component" value="Unassembled WGS sequence"/>
</dbReference>
<evidence type="ECO:0000313" key="1">
    <source>
        <dbReference type="EMBL" id="TAA45680.1"/>
    </source>
</evidence>
<sequence length="344" mass="37009">MSSDRDWVLVPRQPTPEMIRAGAGDVSLLTHKGAEACFQAMLAAVPSAPADAATLPASVVDDWRIKAAEWIEQKAVEQEQNNIQWPDHAAAYEAWRRRPDEYRNLAAAIRIATLTTKAAAPAPVADGTEANWQREEFGANCSRCGDGHFIGGSCVVCGSQEPAPAPGVDEPQSLDQRLAEMLIGIIGDIQNELGFSDAEKECSNGSLEIVEAIRQLKRDAQRPGLGAESTVTKVYLVATGETRSGEEMYTRHEDVPPQLCDFETLYTAPTVPQGDGRDAARWRVLMEHLVDATVLVQGVECEVDAGALPGQLDTVIAWRDASRLDAARNKDAAIAAQPGEVGNG</sequence>
<reference evidence="1 2" key="1">
    <citation type="submission" date="2019-02" db="EMBL/GenBank/DDBJ databases">
        <title>WGS of Pseudoxanthomonas species novum from clinical isolates.</title>
        <authorList>
            <person name="Bernier A.-M."/>
            <person name="Bernard K."/>
            <person name="Vachon A."/>
        </authorList>
    </citation>
    <scope>NUCLEOTIDE SEQUENCE [LARGE SCALE GENOMIC DNA]</scope>
    <source>
        <strain evidence="1 2">NML130969</strain>
    </source>
</reference>
<accession>A0A4Q8M6G7</accession>
<dbReference type="RefSeq" id="WP_130533772.1">
    <property type="nucleotide sequence ID" value="NZ_SHMG01000002.1"/>
</dbReference>